<feature type="domain" description="Citrate transporter-like" evidence="7">
    <location>
        <begin position="32"/>
        <end position="401"/>
    </location>
</feature>
<evidence type="ECO:0000259" key="7">
    <source>
        <dbReference type="Pfam" id="PF03600"/>
    </source>
</evidence>
<dbReference type="NCBIfam" id="TIGR00784">
    <property type="entry name" value="citMHS"/>
    <property type="match status" value="1"/>
</dbReference>
<dbReference type="Proteomes" id="UP000238825">
    <property type="component" value="Chromosome"/>
</dbReference>
<accession>A0A2S0JVE3</accession>
<evidence type="ECO:0000256" key="1">
    <source>
        <dbReference type="ARBA" id="ARBA00004141"/>
    </source>
</evidence>
<feature type="transmembrane region" description="Helical" evidence="6">
    <location>
        <begin position="195"/>
        <end position="215"/>
    </location>
</feature>
<feature type="transmembrane region" description="Helical" evidence="6">
    <location>
        <begin position="155"/>
        <end position="175"/>
    </location>
</feature>
<dbReference type="AlphaFoldDB" id="A0A2S0JVE3"/>
<dbReference type="EMBL" id="CP019980">
    <property type="protein sequence ID" value="AVK95113.1"/>
    <property type="molecule type" value="Genomic_DNA"/>
</dbReference>
<feature type="transmembrane region" description="Helical" evidence="6">
    <location>
        <begin position="15"/>
        <end position="35"/>
    </location>
</feature>
<evidence type="ECO:0000256" key="5">
    <source>
        <dbReference type="ARBA" id="ARBA00023136"/>
    </source>
</evidence>
<feature type="transmembrane region" description="Helical" evidence="6">
    <location>
        <begin position="66"/>
        <end position="90"/>
    </location>
</feature>
<reference evidence="8 9" key="1">
    <citation type="submission" date="2017-03" db="EMBL/GenBank/DDBJ databases">
        <title>The whole genome sequencing and assembly of Lysinibacillus sphaericus DSM 28T strain.</title>
        <authorList>
            <person name="Lee Y.-J."/>
            <person name="Yi H."/>
            <person name="Bahn Y.-S."/>
            <person name="Kim J.F."/>
            <person name="Lee D.-W."/>
        </authorList>
    </citation>
    <scope>NUCLEOTIDE SEQUENCE [LARGE SCALE GENOMIC DNA]</scope>
    <source>
        <strain evidence="8 9">DSM 28</strain>
    </source>
</reference>
<dbReference type="PANTHER" id="PTHR30354:SF26">
    <property type="entry name" value="TRANSPORTER, PUTATIVE-RELATED"/>
    <property type="match status" value="1"/>
</dbReference>
<dbReference type="GO" id="GO:0015128">
    <property type="term" value="F:gluconate transmembrane transporter activity"/>
    <property type="evidence" value="ECO:0007669"/>
    <property type="project" value="InterPro"/>
</dbReference>
<gene>
    <name evidence="8" type="ORF">LS41612_01775</name>
</gene>
<evidence type="ECO:0000256" key="6">
    <source>
        <dbReference type="SAM" id="Phobius"/>
    </source>
</evidence>
<feature type="transmembrane region" description="Helical" evidence="6">
    <location>
        <begin position="309"/>
        <end position="327"/>
    </location>
</feature>
<keyword evidence="3 6" id="KW-0812">Transmembrane</keyword>
<dbReference type="InterPro" id="IPR004680">
    <property type="entry name" value="Cit_transptr-like_dom"/>
</dbReference>
<feature type="transmembrane region" description="Helical" evidence="6">
    <location>
        <begin position="132"/>
        <end position="148"/>
    </location>
</feature>
<feature type="transmembrane region" description="Helical" evidence="6">
    <location>
        <begin position="396"/>
        <end position="419"/>
    </location>
</feature>
<feature type="transmembrane region" description="Helical" evidence="6">
    <location>
        <begin position="339"/>
        <end position="359"/>
    </location>
</feature>
<feature type="transmembrane region" description="Helical" evidence="6">
    <location>
        <begin position="371"/>
        <end position="389"/>
    </location>
</feature>
<comment type="subcellular location">
    <subcellularLocation>
        <location evidence="1">Membrane</location>
        <topology evidence="1">Multi-pass membrane protein</topology>
    </subcellularLocation>
</comment>
<feature type="transmembrane region" description="Helical" evidence="6">
    <location>
        <begin position="256"/>
        <end position="289"/>
    </location>
</feature>
<dbReference type="GO" id="GO:0015137">
    <property type="term" value="F:citrate transmembrane transporter activity"/>
    <property type="evidence" value="ECO:0007669"/>
    <property type="project" value="InterPro"/>
</dbReference>
<feature type="transmembrane region" description="Helical" evidence="6">
    <location>
        <begin position="42"/>
        <end position="60"/>
    </location>
</feature>
<keyword evidence="4 6" id="KW-1133">Transmembrane helix</keyword>
<organism evidence="8 9">
    <name type="scientific">Lysinibacillus sphaericus</name>
    <name type="common">Bacillus sphaericus</name>
    <dbReference type="NCBI Taxonomy" id="1421"/>
    <lineage>
        <taxon>Bacteria</taxon>
        <taxon>Bacillati</taxon>
        <taxon>Bacillota</taxon>
        <taxon>Bacilli</taxon>
        <taxon>Bacillales</taxon>
        <taxon>Bacillaceae</taxon>
        <taxon>Lysinibacillus</taxon>
    </lineage>
</organism>
<dbReference type="InterPro" id="IPR014738">
    <property type="entry name" value="Citrate_transporter"/>
</dbReference>
<dbReference type="PANTHER" id="PTHR30354">
    <property type="entry name" value="GNT FAMILY GLUCONATE TRANSPORTER"/>
    <property type="match status" value="1"/>
</dbReference>
<evidence type="ECO:0000256" key="3">
    <source>
        <dbReference type="ARBA" id="ARBA00022692"/>
    </source>
</evidence>
<feature type="transmembrane region" description="Helical" evidence="6">
    <location>
        <begin position="434"/>
        <end position="454"/>
    </location>
</feature>
<protein>
    <submittedName>
        <fullName evidence="8">Citrate transporter</fullName>
    </submittedName>
</protein>
<name>A0A2S0JVE3_LYSSH</name>
<keyword evidence="2" id="KW-0813">Transport</keyword>
<keyword evidence="5 6" id="KW-0472">Membrane</keyword>
<evidence type="ECO:0000313" key="9">
    <source>
        <dbReference type="Proteomes" id="UP000238825"/>
    </source>
</evidence>
<evidence type="ECO:0000256" key="4">
    <source>
        <dbReference type="ARBA" id="ARBA00022989"/>
    </source>
</evidence>
<sequence>MLPFSSQNTQLKGGVFLSLSILGFITIIVIIALLISGRVSPLVAMVIPPIIATFIAGFRFEELGEFFSSGLSSVMNVAVMFIFAIIFFGIMQDVGLFEPLINKMIALTKGRIVVVAIVTVLIAVVAQLDGSGASTFLITIPALLPLYLRLRMNPYLLLLLIAGAAAVVNMVPWGGPLGRVASVLEVDITELWYPLIPIQIIGVLSMLALALYLGFREKHRILKQYGTLDFTHDDQHITQGVVSSEVDLSLRRPKLLWVNAVIAVMVIGVLVAGIVPAALAFLIGVAIALPINYRTPKEQMERVRTHAPNALTMASIIIAAGLFLGILNGTGMLNAIANNAVNILPAGLSSYLHIIIGILGVPFDLLLSTDAYYFALLPVVEQIGLSFGIDSLSTAYAMIIGNIVGTFVSPLAPAVWLALGLSGLEMGKHLKYSFFWMWGLSIVLLGIAIAIGIITI</sequence>
<dbReference type="GO" id="GO:0005886">
    <property type="term" value="C:plasma membrane"/>
    <property type="evidence" value="ECO:0007669"/>
    <property type="project" value="TreeGrafter"/>
</dbReference>
<feature type="transmembrane region" description="Helical" evidence="6">
    <location>
        <begin position="110"/>
        <end position="126"/>
    </location>
</feature>
<evidence type="ECO:0000313" key="8">
    <source>
        <dbReference type="EMBL" id="AVK95113.1"/>
    </source>
</evidence>
<evidence type="ECO:0000256" key="2">
    <source>
        <dbReference type="ARBA" id="ARBA00022448"/>
    </source>
</evidence>
<dbReference type="Pfam" id="PF03600">
    <property type="entry name" value="CitMHS"/>
    <property type="match status" value="1"/>
</dbReference>
<proteinExistence type="predicted"/>
<dbReference type="InterPro" id="IPR003474">
    <property type="entry name" value="Glcn_transporter"/>
</dbReference>